<feature type="compositionally biased region" description="Polar residues" evidence="5">
    <location>
        <begin position="147"/>
        <end position="158"/>
    </location>
</feature>
<evidence type="ECO:0000259" key="6">
    <source>
        <dbReference type="SMART" id="SM00385"/>
    </source>
</evidence>
<dbReference type="AlphaFoldDB" id="A0A553I7I8"/>
<dbReference type="SMART" id="SM00385">
    <property type="entry name" value="CYCLIN"/>
    <property type="match status" value="2"/>
</dbReference>
<dbReference type="Pfam" id="PF02984">
    <property type="entry name" value="Cyclin_C"/>
    <property type="match status" value="1"/>
</dbReference>
<feature type="compositionally biased region" description="Polar residues" evidence="5">
    <location>
        <begin position="477"/>
        <end position="494"/>
    </location>
</feature>
<feature type="region of interest" description="Disordered" evidence="5">
    <location>
        <begin position="138"/>
        <end position="236"/>
    </location>
</feature>
<feature type="compositionally biased region" description="Polar residues" evidence="5">
    <location>
        <begin position="190"/>
        <end position="224"/>
    </location>
</feature>
<accession>A0A553I7I8</accession>
<evidence type="ECO:0000313" key="8">
    <source>
        <dbReference type="EMBL" id="TRX96167.1"/>
    </source>
</evidence>
<evidence type="ECO:0000256" key="5">
    <source>
        <dbReference type="SAM" id="MobiDB-lite"/>
    </source>
</evidence>
<evidence type="ECO:0000313" key="9">
    <source>
        <dbReference type="Proteomes" id="UP000319160"/>
    </source>
</evidence>
<feature type="domain" description="Cyclin C-terminal" evidence="7">
    <location>
        <begin position="671"/>
        <end position="786"/>
    </location>
</feature>
<dbReference type="CDD" id="cd20568">
    <property type="entry name" value="CYCLIN_CLBs_yeast_rpt1"/>
    <property type="match status" value="1"/>
</dbReference>
<dbReference type="InterPro" id="IPR048258">
    <property type="entry name" value="Cyclins_cyclin-box"/>
</dbReference>
<dbReference type="SUPFAM" id="SSF47954">
    <property type="entry name" value="Cyclin-like"/>
    <property type="match status" value="2"/>
</dbReference>
<dbReference type="InterPro" id="IPR036915">
    <property type="entry name" value="Cyclin-like_sf"/>
</dbReference>
<feature type="region of interest" description="Disordered" evidence="5">
    <location>
        <begin position="270"/>
        <end position="349"/>
    </location>
</feature>
<evidence type="ECO:0000256" key="3">
    <source>
        <dbReference type="ARBA" id="ARBA00023306"/>
    </source>
</evidence>
<dbReference type="STRING" id="2512241.A0A553I7I8"/>
<dbReference type="PANTHER" id="PTHR10177">
    <property type="entry name" value="CYCLINS"/>
    <property type="match status" value="1"/>
</dbReference>
<dbReference type="OrthoDB" id="5590282at2759"/>
<feature type="domain" description="Cyclin-like" evidence="6">
    <location>
        <begin position="578"/>
        <end position="662"/>
    </location>
</feature>
<evidence type="ECO:0000256" key="4">
    <source>
        <dbReference type="RuleBase" id="RU000383"/>
    </source>
</evidence>
<keyword evidence="1" id="KW-0132">Cell division</keyword>
<reference evidence="9" key="1">
    <citation type="submission" date="2019-06" db="EMBL/GenBank/DDBJ databases">
        <title>Draft genome sequence of the griseofulvin-producing fungus Xylaria cubensis strain G536.</title>
        <authorList>
            <person name="Mead M.E."/>
            <person name="Raja H.A."/>
            <person name="Steenwyk J.L."/>
            <person name="Knowles S.L."/>
            <person name="Oberlies N.H."/>
            <person name="Rokas A."/>
        </authorList>
    </citation>
    <scope>NUCLEOTIDE SEQUENCE [LARGE SCALE GENOMIC DNA]</scope>
    <source>
        <strain evidence="9">G536</strain>
    </source>
</reference>
<dbReference type="Pfam" id="PF00134">
    <property type="entry name" value="Cyclin_N"/>
    <property type="match status" value="1"/>
</dbReference>
<dbReference type="InterPro" id="IPR013763">
    <property type="entry name" value="Cyclin-like_dom"/>
</dbReference>
<dbReference type="SMART" id="SM01332">
    <property type="entry name" value="Cyclin_C"/>
    <property type="match status" value="1"/>
</dbReference>
<dbReference type="EMBL" id="VFLP01000012">
    <property type="protein sequence ID" value="TRX96167.1"/>
    <property type="molecule type" value="Genomic_DNA"/>
</dbReference>
<comment type="caution">
    <text evidence="8">The sequence shown here is derived from an EMBL/GenBank/DDBJ whole genome shotgun (WGS) entry which is preliminary data.</text>
</comment>
<dbReference type="CDD" id="cd20512">
    <property type="entry name" value="CYCLIN_CLBs_yeast_rpt2"/>
    <property type="match status" value="1"/>
</dbReference>
<name>A0A553I7I8_9PEZI</name>
<keyword evidence="9" id="KW-1185">Reference proteome</keyword>
<dbReference type="Proteomes" id="UP000319160">
    <property type="component" value="Unassembled WGS sequence"/>
</dbReference>
<organism evidence="8 9">
    <name type="scientific">Xylaria flabelliformis</name>
    <dbReference type="NCBI Taxonomy" id="2512241"/>
    <lineage>
        <taxon>Eukaryota</taxon>
        <taxon>Fungi</taxon>
        <taxon>Dikarya</taxon>
        <taxon>Ascomycota</taxon>
        <taxon>Pezizomycotina</taxon>
        <taxon>Sordariomycetes</taxon>
        <taxon>Xylariomycetidae</taxon>
        <taxon>Xylariales</taxon>
        <taxon>Xylariaceae</taxon>
        <taxon>Xylaria</taxon>
    </lineage>
</organism>
<dbReference type="FunFam" id="1.10.472.10:FF:000001">
    <property type="entry name" value="G2/mitotic-specific cyclin"/>
    <property type="match status" value="1"/>
</dbReference>
<dbReference type="InterPro" id="IPR004367">
    <property type="entry name" value="Cyclin_C-dom"/>
</dbReference>
<dbReference type="InterPro" id="IPR006671">
    <property type="entry name" value="Cyclin_N"/>
</dbReference>
<feature type="domain" description="Cyclin-like" evidence="6">
    <location>
        <begin position="675"/>
        <end position="756"/>
    </location>
</feature>
<proteinExistence type="inferred from homology"/>
<dbReference type="GO" id="GO:0051301">
    <property type="term" value="P:cell division"/>
    <property type="evidence" value="ECO:0007669"/>
    <property type="project" value="UniProtKB-KW"/>
</dbReference>
<dbReference type="PROSITE" id="PS00292">
    <property type="entry name" value="CYCLINS"/>
    <property type="match status" value="1"/>
</dbReference>
<comment type="similarity">
    <text evidence="4">Belongs to the cyclin family.</text>
</comment>
<feature type="compositionally biased region" description="Basic and acidic residues" evidence="5">
    <location>
        <begin position="173"/>
        <end position="188"/>
    </location>
</feature>
<dbReference type="Gene3D" id="1.10.472.10">
    <property type="entry name" value="Cyclin-like"/>
    <property type="match status" value="2"/>
</dbReference>
<sequence>MQRANQQINHDIHILLSSGAARSSIHPTLLSLLRPIARLAGTAPKHRYLASEQLELGCVIWMPNPFLIRREHHHSPALSLAAPAWCWTLTNSLIWTRILLTRDYTSRRRATANLQQPYRPNRHIPSLGDENRALPSAKTLHQRHKSTGNLANMASTGKFNVAPRRTALGDRNVASRDAGDAPRDEKPRTTRNFNNASSILVSKAQENQIQNKPKNTLPKSSIQPPQRPKARTIAPSVSMSHILTVATTTNDTRDLRKAFGKSKVPVYIDEREEESSSASAKSARAAALGNRPVAQAPQVQPSTAKPIPKQEPVIDTASSKPASVQPKHIKLRDQQQPSQSSKHEEVRRQNSIYSNIQSLLPILPDDVPSPNSSCADDDAIEPLYVDASEHPTWQQSQTNAPAPSVDAPEPQLPAHPLPESLVPDCIKPSRTSCVQPEVSSNNCHNYALPSSFVDNSVYQPYLSDSDEEEDHYDDRGYTTTHSYRSRSDNTTGGVTTVMFPPRVTKKGQAELETARQIVESARTAEEIQEDAWDVSMVAEYGEDIFRYMREQEMNLLPNPHYMDIQGEIQWSMRSVLMDWVVQVHIRFGLLPETLFLTVNYIDRFLSHKAVSLGKLQLVGATAIFIAAKYEEINCPSVQEIVFMVDRAYTTEEILKAERFMLSMLDFELGWPGPMSFLRRISKADDYDIETRTLAKYFLEVVIMDERFVASPPSYIAAGAHCLSRLILGKGQWTPGHVHYSGYTYDQLKPLVAMLLDCCRHARKHHGAIFDKYSDKRYRHASTYVEEAIIVRGYTLPFEQRVSMPYSVDIFSTGTTLPSYATTHAVKLPIPTQA</sequence>
<keyword evidence="2 4" id="KW-0195">Cyclin</keyword>
<feature type="region of interest" description="Disordered" evidence="5">
    <location>
        <begin position="464"/>
        <end position="498"/>
    </location>
</feature>
<evidence type="ECO:0000256" key="1">
    <source>
        <dbReference type="ARBA" id="ARBA00022618"/>
    </source>
</evidence>
<evidence type="ECO:0000259" key="7">
    <source>
        <dbReference type="SMART" id="SM01332"/>
    </source>
</evidence>
<evidence type="ECO:0000256" key="2">
    <source>
        <dbReference type="ARBA" id="ARBA00023127"/>
    </source>
</evidence>
<gene>
    <name evidence="8" type="ORF">FHL15_002891</name>
</gene>
<protein>
    <submittedName>
        <fullName evidence="8">Uncharacterized protein</fullName>
    </submittedName>
</protein>
<dbReference type="InterPro" id="IPR039361">
    <property type="entry name" value="Cyclin"/>
</dbReference>
<keyword evidence="3" id="KW-0131">Cell cycle</keyword>
<feature type="compositionally biased region" description="Low complexity" evidence="5">
    <location>
        <begin position="276"/>
        <end position="287"/>
    </location>
</feature>